<protein>
    <submittedName>
        <fullName evidence="7">FAD binding domain protein</fullName>
    </submittedName>
</protein>
<name>A0A218YWV8_9HELO</name>
<dbReference type="Pfam" id="PF01565">
    <property type="entry name" value="FAD_binding_4"/>
    <property type="match status" value="1"/>
</dbReference>
<dbReference type="STRING" id="503106.A0A218YWV8"/>
<dbReference type="Gene3D" id="3.30.465.10">
    <property type="match status" value="1"/>
</dbReference>
<comment type="caution">
    <text evidence="7">The sequence shown here is derived from an EMBL/GenBank/DDBJ whole genome shotgun (WGS) entry which is preliminary data.</text>
</comment>
<feature type="chain" id="PRO_5013211036" evidence="5">
    <location>
        <begin position="19"/>
        <end position="514"/>
    </location>
</feature>
<dbReference type="Gene3D" id="3.30.43.10">
    <property type="entry name" value="Uridine Diphospho-n-acetylenolpyruvylglucosamine Reductase, domain 2"/>
    <property type="match status" value="1"/>
</dbReference>
<evidence type="ECO:0000256" key="4">
    <source>
        <dbReference type="ARBA" id="ARBA00023002"/>
    </source>
</evidence>
<accession>A0A218YWV8</accession>
<dbReference type="EMBL" id="MZNU01000341">
    <property type="protein sequence ID" value="OWO99931.1"/>
    <property type="molecule type" value="Genomic_DNA"/>
</dbReference>
<evidence type="ECO:0000259" key="6">
    <source>
        <dbReference type="PROSITE" id="PS51387"/>
    </source>
</evidence>
<keyword evidence="2" id="KW-0285">Flavoprotein</keyword>
<dbReference type="InterPro" id="IPR050416">
    <property type="entry name" value="FAD-linked_Oxidoreductase"/>
</dbReference>
<reference evidence="7 8" key="1">
    <citation type="submission" date="2017-04" db="EMBL/GenBank/DDBJ databases">
        <title>Draft genome sequence of Marssonina coronaria NL1: causal agent of apple blotch.</title>
        <authorList>
            <person name="Cheng Q."/>
        </authorList>
    </citation>
    <scope>NUCLEOTIDE SEQUENCE [LARGE SCALE GENOMIC DNA]</scope>
    <source>
        <strain evidence="7 8">NL1</strain>
    </source>
</reference>
<dbReference type="Gene3D" id="3.40.462.20">
    <property type="match status" value="1"/>
</dbReference>
<evidence type="ECO:0000313" key="8">
    <source>
        <dbReference type="Proteomes" id="UP000242519"/>
    </source>
</evidence>
<evidence type="ECO:0000256" key="3">
    <source>
        <dbReference type="ARBA" id="ARBA00022827"/>
    </source>
</evidence>
<organism evidence="7 8">
    <name type="scientific">Diplocarpon coronariae</name>
    <dbReference type="NCBI Taxonomy" id="2795749"/>
    <lineage>
        <taxon>Eukaryota</taxon>
        <taxon>Fungi</taxon>
        <taxon>Dikarya</taxon>
        <taxon>Ascomycota</taxon>
        <taxon>Pezizomycotina</taxon>
        <taxon>Leotiomycetes</taxon>
        <taxon>Helotiales</taxon>
        <taxon>Drepanopezizaceae</taxon>
        <taxon>Diplocarpon</taxon>
    </lineage>
</organism>
<feature type="domain" description="FAD-binding PCMH-type" evidence="6">
    <location>
        <begin position="82"/>
        <end position="253"/>
    </location>
</feature>
<dbReference type="GO" id="GO:0016491">
    <property type="term" value="F:oxidoreductase activity"/>
    <property type="evidence" value="ECO:0007669"/>
    <property type="project" value="UniProtKB-KW"/>
</dbReference>
<dbReference type="PROSITE" id="PS51387">
    <property type="entry name" value="FAD_PCMH"/>
    <property type="match status" value="1"/>
</dbReference>
<comment type="similarity">
    <text evidence="1">Belongs to the oxygen-dependent FAD-linked oxidoreductase family.</text>
</comment>
<dbReference type="PANTHER" id="PTHR42973:SF53">
    <property type="entry name" value="FAD-BINDING PCMH-TYPE DOMAIN-CONTAINING PROTEIN-RELATED"/>
    <property type="match status" value="1"/>
</dbReference>
<evidence type="ECO:0000256" key="1">
    <source>
        <dbReference type="ARBA" id="ARBA00005466"/>
    </source>
</evidence>
<dbReference type="InterPro" id="IPR016166">
    <property type="entry name" value="FAD-bd_PCMH"/>
</dbReference>
<proteinExistence type="inferred from homology"/>
<dbReference type="InterPro" id="IPR006094">
    <property type="entry name" value="Oxid_FAD_bind_N"/>
</dbReference>
<dbReference type="PANTHER" id="PTHR42973">
    <property type="entry name" value="BINDING OXIDOREDUCTASE, PUTATIVE (AFU_ORTHOLOGUE AFUA_1G17690)-RELATED"/>
    <property type="match status" value="1"/>
</dbReference>
<dbReference type="InterPro" id="IPR016167">
    <property type="entry name" value="FAD-bd_PCMH_sub1"/>
</dbReference>
<gene>
    <name evidence="7" type="ORF">B2J93_8551</name>
</gene>
<evidence type="ECO:0000313" key="7">
    <source>
        <dbReference type="EMBL" id="OWO99931.1"/>
    </source>
</evidence>
<feature type="signal peptide" evidence="5">
    <location>
        <begin position="1"/>
        <end position="18"/>
    </location>
</feature>
<dbReference type="GO" id="GO:0071949">
    <property type="term" value="F:FAD binding"/>
    <property type="evidence" value="ECO:0007669"/>
    <property type="project" value="InterPro"/>
</dbReference>
<dbReference type="InParanoid" id="A0A218YWV8"/>
<keyword evidence="5" id="KW-0732">Signal</keyword>
<sequence>MLSKALLAGVFMVAASSAEYSQTREAHKAQNASIPTSLTVADLAVGASCACNQLNSAYNSMLVTPESENYTAECTDYWDRRSNLAPACVFVPETAAQVAAAVRILTSCGAQFAIRAGGHMNYPGSNSIDGGVTLALYKMVNTKVANDSSSIEFGPGARWVDVYEALAPHGLYTIGGRLKTIGASGLTLLGGFHYLINKYGFTMDQVLSYDVVLGNGTQVVASAKSHPKLFWALKGGASNYGIVTKFTMKAYPIPQISTTMQRFEEPEIPAWINATVDMTISNTPDIAAGSVVTAAYNVTTKKFSALVLGVQEGTESPPSRFAHYSAIKSSFAINRVMAPIDWHSDKETPNQMFRVQFAHKTMLLDKPQLNKIFEAWKLAVKEVEDVEGLAPTFVLNIVSKSSMTVAKENGMGNTWGLDDNQDLMIWQLSTSWQNQADDSRMTEWAREFMDYWHKENEDAGLAHDFMYMGDAGEFQDGFAGLPKENLQRMKEIRAAYDPLQVFSKLSWGGFKLGI</sequence>
<keyword evidence="3" id="KW-0274">FAD</keyword>
<dbReference type="InterPro" id="IPR036318">
    <property type="entry name" value="FAD-bd_PCMH-like_sf"/>
</dbReference>
<evidence type="ECO:0000256" key="2">
    <source>
        <dbReference type="ARBA" id="ARBA00022630"/>
    </source>
</evidence>
<keyword evidence="8" id="KW-1185">Reference proteome</keyword>
<keyword evidence="4" id="KW-0560">Oxidoreductase</keyword>
<dbReference type="OrthoDB" id="2151789at2759"/>
<dbReference type="InterPro" id="IPR016169">
    <property type="entry name" value="FAD-bd_PCMH_sub2"/>
</dbReference>
<evidence type="ECO:0000256" key="5">
    <source>
        <dbReference type="SAM" id="SignalP"/>
    </source>
</evidence>
<dbReference type="SUPFAM" id="SSF56176">
    <property type="entry name" value="FAD-binding/transporter-associated domain-like"/>
    <property type="match status" value="1"/>
</dbReference>
<dbReference type="Proteomes" id="UP000242519">
    <property type="component" value="Unassembled WGS sequence"/>
</dbReference>
<dbReference type="AlphaFoldDB" id="A0A218YWV8"/>